<dbReference type="EMBL" id="AGXW01000011">
    <property type="protein sequence ID" value="EKJ90135.1"/>
    <property type="molecule type" value="Genomic_DNA"/>
</dbReference>
<evidence type="ECO:0000256" key="1">
    <source>
        <dbReference type="SAM" id="SignalP"/>
    </source>
</evidence>
<comment type="caution">
    <text evidence="2">The sequence shown here is derived from an EMBL/GenBank/DDBJ whole genome shotgun (WGS) entry which is preliminary data.</text>
</comment>
<dbReference type="Proteomes" id="UP000007995">
    <property type="component" value="Unassembled WGS sequence"/>
</dbReference>
<accession>K5CLB7</accession>
<dbReference type="HOGENOM" id="CLU_1217851_0_0_10"/>
<sequence length="220" mass="24684">MKHFMLVCALLFTAFTMFAQSSDVYKERRELMKMSKSALNEKASKAAKKEAKKYVKEGWEVAPGALPIEKQLDKAYMMQQQYDESMFPLFIMGEAMSIGEHYDAAKMQAMELAKQSLAGQIQTEITALVDNQVSNKQLSADEAASISQTVSAGKNLISQKIGRVIPVVEMYRSKSNGNKEILVRVGYNARMAKEIAKDAIRDELQQKGEDLSKKLDQLLQ</sequence>
<keyword evidence="1" id="KW-0732">Signal</keyword>
<feature type="signal peptide" evidence="1">
    <location>
        <begin position="1"/>
        <end position="19"/>
    </location>
</feature>
<dbReference type="AlphaFoldDB" id="K5CLB7"/>
<proteinExistence type="predicted"/>
<evidence type="ECO:0000313" key="2">
    <source>
        <dbReference type="EMBL" id="EKJ90135.1"/>
    </source>
</evidence>
<name>K5CLB7_9BACE</name>
<dbReference type="RefSeq" id="WP_007764276.1">
    <property type="nucleotide sequence ID" value="NZ_AKBZ01000009.1"/>
</dbReference>
<feature type="chain" id="PRO_5003886580" evidence="1">
    <location>
        <begin position="20"/>
        <end position="220"/>
    </location>
</feature>
<evidence type="ECO:0000313" key="3">
    <source>
        <dbReference type="Proteomes" id="UP000007995"/>
    </source>
</evidence>
<organism evidence="2 3">
    <name type="scientific">Bacteroides finegoldii CL09T03C10</name>
    <dbReference type="NCBI Taxonomy" id="997888"/>
    <lineage>
        <taxon>Bacteria</taxon>
        <taxon>Pseudomonadati</taxon>
        <taxon>Bacteroidota</taxon>
        <taxon>Bacteroidia</taxon>
        <taxon>Bacteroidales</taxon>
        <taxon>Bacteroidaceae</taxon>
        <taxon>Bacteroides</taxon>
    </lineage>
</organism>
<reference evidence="2 3" key="1">
    <citation type="submission" date="2012-02" db="EMBL/GenBank/DDBJ databases">
        <title>The Genome Sequence of Bacteroides finegoldii CL09T03C10.</title>
        <authorList>
            <consortium name="The Broad Institute Genome Sequencing Platform"/>
            <person name="Earl A."/>
            <person name="Ward D."/>
            <person name="Feldgarden M."/>
            <person name="Gevers D."/>
            <person name="Zitomersky N.L."/>
            <person name="Coyne M.J."/>
            <person name="Comstock L.E."/>
            <person name="Young S.K."/>
            <person name="Zeng Q."/>
            <person name="Gargeya S."/>
            <person name="Fitzgerald M."/>
            <person name="Haas B."/>
            <person name="Abouelleil A."/>
            <person name="Alvarado L."/>
            <person name="Arachchi H.M."/>
            <person name="Berlin A."/>
            <person name="Chapman S.B."/>
            <person name="Gearin G."/>
            <person name="Goldberg J."/>
            <person name="Griggs A."/>
            <person name="Gujja S."/>
            <person name="Hansen M."/>
            <person name="Heiman D."/>
            <person name="Howarth C."/>
            <person name="Larimer J."/>
            <person name="Lui A."/>
            <person name="MacDonald P.J.P."/>
            <person name="McCowen C."/>
            <person name="Montmayeur A."/>
            <person name="Murphy C."/>
            <person name="Neiman D."/>
            <person name="Pearson M."/>
            <person name="Priest M."/>
            <person name="Roberts A."/>
            <person name="Saif S."/>
            <person name="Shea T."/>
            <person name="Sisk P."/>
            <person name="Stolte C."/>
            <person name="Sykes S."/>
            <person name="Wortman J."/>
            <person name="Nusbaum C."/>
            <person name="Birren B."/>
        </authorList>
    </citation>
    <scope>NUCLEOTIDE SEQUENCE [LARGE SCALE GENOMIC DNA]</scope>
    <source>
        <strain evidence="2 3">CL09T03C10</strain>
    </source>
</reference>
<dbReference type="OrthoDB" id="1071829at2"/>
<protein>
    <submittedName>
        <fullName evidence="2">Uncharacterized protein</fullName>
    </submittedName>
</protein>
<gene>
    <name evidence="2" type="ORF">HMPREF1057_02775</name>
</gene>